<dbReference type="Proteomes" id="UP000014500">
    <property type="component" value="Unassembled WGS sequence"/>
</dbReference>
<dbReference type="PANTHER" id="PTHR12083">
    <property type="entry name" value="BIFUNCTIONAL POLYNUCLEOTIDE PHOSPHATASE/KINASE"/>
    <property type="match status" value="1"/>
</dbReference>
<evidence type="ECO:0000313" key="7">
    <source>
        <dbReference type="EnsemblMetazoa" id="SMAR008430-PA"/>
    </source>
</evidence>
<evidence type="ECO:0000256" key="1">
    <source>
        <dbReference type="ARBA" id="ARBA00004123"/>
    </source>
</evidence>
<dbReference type="EMBL" id="JH431841">
    <property type="status" value="NOT_ANNOTATED_CDS"/>
    <property type="molecule type" value="Genomic_DNA"/>
</dbReference>
<feature type="domain" description="PNK FHA" evidence="6">
    <location>
        <begin position="4"/>
        <end position="72"/>
    </location>
</feature>
<evidence type="ECO:0000256" key="2">
    <source>
        <dbReference type="ARBA" id="ARBA00022763"/>
    </source>
</evidence>
<dbReference type="EnsemblMetazoa" id="SMAR008430-RA">
    <property type="protein sequence ID" value="SMAR008430-PA"/>
    <property type="gene ID" value="SMAR008430"/>
</dbReference>
<evidence type="ECO:0000313" key="8">
    <source>
        <dbReference type="Proteomes" id="UP000014500"/>
    </source>
</evidence>
<proteinExistence type="predicted"/>
<sequence length="536" mass="60669">MECCILRSVVNNSHANILLKDGETLLLGRGPLTQIKDKKCSRNQVEVKLDLNSKQVELRQIGPNPSSIDGKLLFQNHTVTVHNGQTLCILRNEYPYVVEFVNMGHVVSPPKHKRSSEDLEIDQRKTKLLKGCSNNESSIFSAINDPDEDERLKLVDDELVQLRENSVKHRSSLERNSFKTLYSISNHSTPALQSEWQEPNKNLLVFVSKDLTSSNSICGFDLDGTIIRTKSGKVFPKDFDDWKILCPEVKSKLKKLHDNHSKIVFFTNQKSLGQLQGSIVGFKRKIENIVKELNLPIQVFVSMGNGIYRKPALGMWEHLLERANDDIPVNLNDSFYVGDAAGREAKWALGKKKDFSVSDRLFAINAGLKFYTPEEFFLGWKTAGFKLPSFDPRSVSSRSLFDSQNENSLIAPNQELVVLVGFPASGKTFFAQSHLIKHGYVHINRDSLKSWTKCIAECKSALSKGNSAVVDNTNPDIDSRKRFVAVAQEFGIPCRCFWFNITLEHAKHNNRFRQLTLHDVVHAHVNDIVLNSYKCE</sequence>
<name>T1J499_STRMM</name>
<dbReference type="FunFam" id="3.40.50.1000:FF:000078">
    <property type="entry name" value="Bifunctional polynucleotide phosphatase/kinase"/>
    <property type="match status" value="1"/>
</dbReference>
<comment type="subcellular location">
    <subcellularLocation>
        <location evidence="1">Nucleus</location>
    </subcellularLocation>
</comment>
<dbReference type="GO" id="GO:0003690">
    <property type="term" value="F:double-stranded DNA binding"/>
    <property type="evidence" value="ECO:0007669"/>
    <property type="project" value="TreeGrafter"/>
</dbReference>
<dbReference type="SUPFAM" id="SSF52540">
    <property type="entry name" value="P-loop containing nucleoside triphosphate hydrolases"/>
    <property type="match status" value="1"/>
</dbReference>
<dbReference type="InterPro" id="IPR023214">
    <property type="entry name" value="HAD_sf"/>
</dbReference>
<keyword evidence="4" id="KW-0234">DNA repair</keyword>
<dbReference type="GO" id="GO:0046404">
    <property type="term" value="F:ATP-dependent polydeoxyribonucleotide 5'-hydroxyl-kinase activity"/>
    <property type="evidence" value="ECO:0007669"/>
    <property type="project" value="TreeGrafter"/>
</dbReference>
<dbReference type="AlphaFoldDB" id="T1J499"/>
<dbReference type="Gene3D" id="3.40.50.300">
    <property type="entry name" value="P-loop containing nucleotide triphosphate hydrolases"/>
    <property type="match status" value="1"/>
</dbReference>
<evidence type="ECO:0000256" key="5">
    <source>
        <dbReference type="ARBA" id="ARBA00023242"/>
    </source>
</evidence>
<evidence type="ECO:0000259" key="6">
    <source>
        <dbReference type="Pfam" id="PF17913"/>
    </source>
</evidence>
<dbReference type="InterPro" id="IPR006551">
    <property type="entry name" value="Polynucleotide_phosphatase"/>
</dbReference>
<dbReference type="InterPro" id="IPR027417">
    <property type="entry name" value="P-loop_NTPase"/>
</dbReference>
<dbReference type="GO" id="GO:0046403">
    <property type="term" value="F:polynucleotide 3'-phosphatase activity"/>
    <property type="evidence" value="ECO:0007669"/>
    <property type="project" value="TreeGrafter"/>
</dbReference>
<dbReference type="InterPro" id="IPR036412">
    <property type="entry name" value="HAD-like_sf"/>
</dbReference>
<dbReference type="eggNOG" id="KOG2134">
    <property type="taxonomic scope" value="Eukaryota"/>
</dbReference>
<evidence type="ECO:0000256" key="3">
    <source>
        <dbReference type="ARBA" id="ARBA00022801"/>
    </source>
</evidence>
<reference evidence="7" key="2">
    <citation type="submission" date="2015-02" db="UniProtKB">
        <authorList>
            <consortium name="EnsemblMetazoa"/>
        </authorList>
    </citation>
    <scope>IDENTIFICATION</scope>
</reference>
<protein>
    <recommendedName>
        <fullName evidence="6">PNK FHA domain-containing protein</fullName>
    </recommendedName>
</protein>
<dbReference type="SUPFAM" id="SSF49879">
    <property type="entry name" value="SMAD/FHA domain"/>
    <property type="match status" value="1"/>
</dbReference>
<keyword evidence="3" id="KW-0378">Hydrolase</keyword>
<dbReference type="OMA" id="AADWKWW"/>
<dbReference type="PANTHER" id="PTHR12083:SF9">
    <property type="entry name" value="BIFUNCTIONAL POLYNUCLEOTIDE PHOSPHATASE_KINASE"/>
    <property type="match status" value="1"/>
</dbReference>
<dbReference type="InterPro" id="IPR041388">
    <property type="entry name" value="FHA_2"/>
</dbReference>
<accession>T1J499</accession>
<dbReference type="Pfam" id="PF13671">
    <property type="entry name" value="AAA_33"/>
    <property type="match status" value="1"/>
</dbReference>
<dbReference type="CDD" id="cd01625">
    <property type="entry name" value="HAD_PNP"/>
    <property type="match status" value="1"/>
</dbReference>
<dbReference type="Gene3D" id="3.40.50.1000">
    <property type="entry name" value="HAD superfamily/HAD-like"/>
    <property type="match status" value="1"/>
</dbReference>
<dbReference type="NCBIfam" id="TIGR01662">
    <property type="entry name" value="HAD-SF-IIIA"/>
    <property type="match status" value="1"/>
</dbReference>
<dbReference type="Pfam" id="PF08645">
    <property type="entry name" value="PNK3P"/>
    <property type="match status" value="1"/>
</dbReference>
<dbReference type="HOGENOM" id="CLU_014938_1_1_1"/>
<dbReference type="Gene3D" id="2.60.200.20">
    <property type="match status" value="1"/>
</dbReference>
<dbReference type="InterPro" id="IPR006549">
    <property type="entry name" value="HAD-SF_hydro_IIIA"/>
</dbReference>
<dbReference type="SUPFAM" id="SSF56784">
    <property type="entry name" value="HAD-like"/>
    <property type="match status" value="1"/>
</dbReference>
<dbReference type="Pfam" id="PF17913">
    <property type="entry name" value="FHA_2"/>
    <property type="match status" value="1"/>
</dbReference>
<keyword evidence="5" id="KW-0539">Nucleus</keyword>
<dbReference type="FunFam" id="3.40.50.300:FF:000737">
    <property type="entry name" value="Bifunctional polynucleotide phosphatase/kinase"/>
    <property type="match status" value="1"/>
</dbReference>
<dbReference type="GO" id="GO:0005634">
    <property type="term" value="C:nucleus"/>
    <property type="evidence" value="ECO:0007669"/>
    <property type="project" value="UniProtKB-SubCell"/>
</dbReference>
<dbReference type="PhylomeDB" id="T1J499"/>
<dbReference type="GO" id="GO:0006281">
    <property type="term" value="P:DNA repair"/>
    <property type="evidence" value="ECO:0007669"/>
    <property type="project" value="UniProtKB-KW"/>
</dbReference>
<dbReference type="NCBIfam" id="TIGR01664">
    <property type="entry name" value="DNA-3'-Pase"/>
    <property type="match status" value="1"/>
</dbReference>
<dbReference type="InterPro" id="IPR008984">
    <property type="entry name" value="SMAD_FHA_dom_sf"/>
</dbReference>
<dbReference type="InterPro" id="IPR013954">
    <property type="entry name" value="PNK3P"/>
</dbReference>
<reference evidence="8" key="1">
    <citation type="submission" date="2011-05" db="EMBL/GenBank/DDBJ databases">
        <authorList>
            <person name="Richards S.R."/>
            <person name="Qu J."/>
            <person name="Jiang H."/>
            <person name="Jhangiani S.N."/>
            <person name="Agravi P."/>
            <person name="Goodspeed R."/>
            <person name="Gross S."/>
            <person name="Mandapat C."/>
            <person name="Jackson L."/>
            <person name="Mathew T."/>
            <person name="Pu L."/>
            <person name="Thornton R."/>
            <person name="Saada N."/>
            <person name="Wilczek-Boney K.B."/>
            <person name="Lee S."/>
            <person name="Kovar C."/>
            <person name="Wu Y."/>
            <person name="Scherer S.E."/>
            <person name="Worley K.C."/>
            <person name="Muzny D.M."/>
            <person name="Gibbs R."/>
        </authorList>
    </citation>
    <scope>NUCLEOTIDE SEQUENCE</scope>
    <source>
        <strain evidence="8">Brora</strain>
    </source>
</reference>
<organism evidence="7 8">
    <name type="scientific">Strigamia maritima</name>
    <name type="common">European centipede</name>
    <name type="synonym">Geophilus maritimus</name>
    <dbReference type="NCBI Taxonomy" id="126957"/>
    <lineage>
        <taxon>Eukaryota</taxon>
        <taxon>Metazoa</taxon>
        <taxon>Ecdysozoa</taxon>
        <taxon>Arthropoda</taxon>
        <taxon>Myriapoda</taxon>
        <taxon>Chilopoda</taxon>
        <taxon>Pleurostigmophora</taxon>
        <taxon>Geophilomorpha</taxon>
        <taxon>Linotaeniidae</taxon>
        <taxon>Strigamia</taxon>
    </lineage>
</organism>
<dbReference type="STRING" id="126957.T1J499"/>
<keyword evidence="8" id="KW-1185">Reference proteome</keyword>
<keyword evidence="2" id="KW-0227">DNA damage</keyword>
<evidence type="ECO:0000256" key="4">
    <source>
        <dbReference type="ARBA" id="ARBA00023204"/>
    </source>
</evidence>